<reference evidence="1" key="1">
    <citation type="submission" date="2018-05" db="EMBL/GenBank/DDBJ databases">
        <authorList>
            <person name="Lanie J.A."/>
            <person name="Ng W.-L."/>
            <person name="Kazmierczak K.M."/>
            <person name="Andrzejewski T.M."/>
            <person name="Davidsen T.M."/>
            <person name="Wayne K.J."/>
            <person name="Tettelin H."/>
            <person name="Glass J.I."/>
            <person name="Rusch D."/>
            <person name="Podicherti R."/>
            <person name="Tsui H.-C.T."/>
            <person name="Winkler M.E."/>
        </authorList>
    </citation>
    <scope>NUCLEOTIDE SEQUENCE</scope>
</reference>
<dbReference type="Gene3D" id="2.40.10.120">
    <property type="match status" value="1"/>
</dbReference>
<dbReference type="AlphaFoldDB" id="A0A382MMH3"/>
<proteinExistence type="predicted"/>
<evidence type="ECO:0000313" key="1">
    <source>
        <dbReference type="EMBL" id="SVC48612.1"/>
    </source>
</evidence>
<accession>A0A382MMH3</accession>
<dbReference type="InterPro" id="IPR004304">
    <property type="entry name" value="FmdA_AmdA"/>
</dbReference>
<dbReference type="PANTHER" id="PTHR31891:SF1">
    <property type="entry name" value="FORMAMIDASE C869.04-RELATED"/>
    <property type="match status" value="1"/>
</dbReference>
<name>A0A382MMH3_9ZZZZ</name>
<dbReference type="PANTHER" id="PTHR31891">
    <property type="entry name" value="FORMAMIDASE C869.04-RELATED"/>
    <property type="match status" value="1"/>
</dbReference>
<dbReference type="GO" id="GO:0016811">
    <property type="term" value="F:hydrolase activity, acting on carbon-nitrogen (but not peptide) bonds, in linear amides"/>
    <property type="evidence" value="ECO:0007669"/>
    <property type="project" value="InterPro"/>
</dbReference>
<evidence type="ECO:0008006" key="2">
    <source>
        <dbReference type="Google" id="ProtNLM"/>
    </source>
</evidence>
<dbReference type="Pfam" id="PF03069">
    <property type="entry name" value="FmdA_AmdA"/>
    <property type="match status" value="2"/>
</dbReference>
<dbReference type="EMBL" id="UINC01093856">
    <property type="protein sequence ID" value="SVC48612.1"/>
    <property type="molecule type" value="Genomic_DNA"/>
</dbReference>
<gene>
    <name evidence="1" type="ORF">METZ01_LOCUS301466</name>
</gene>
<dbReference type="Gene3D" id="3.10.28.20">
    <property type="entry name" value="Acetamidase/Formamidase-like domains"/>
    <property type="match status" value="1"/>
</dbReference>
<dbReference type="SUPFAM" id="SSF141130">
    <property type="entry name" value="Acetamidase/Formamidase-like"/>
    <property type="match status" value="1"/>
</dbReference>
<protein>
    <recommendedName>
        <fullName evidence="2">Acetamidase</fullName>
    </recommendedName>
</protein>
<sequence length="347" mass="37176">MTSLRSLFRVSASLALSAVLTGLKPGVELGAQRLHELPLAPVNVHWGYYSASLPPVLRIDSGDRVRVETLLARGLERLLMAGADPTQIPQRLKDVEVAVTDRGPGAHPLTGPVWVEGAEPGDVVEVRFLDFEFLHPFGLSYFLPGSGALPDDFPYAMLRLTRFDAAAGTARFGPGITLPLAPFFGSVGVAPSPLRGRVNSSPPAEHVGNIDNKELVAGTSLFLPVHVPGAMLSFGDAHGMQGDGEVALTALEVSVAGTVQVVLHKDRTLVRPRAETPTHYITMGLDPDLDVAAQMATREMILFLVEEKGLTRDDAYFLTSLQVDLAVTQLVDGTKGVHAKLPKSIFR</sequence>
<dbReference type="Gene3D" id="2.60.120.580">
    <property type="entry name" value="Acetamidase/Formamidase-like domains"/>
    <property type="match status" value="1"/>
</dbReference>
<organism evidence="1">
    <name type="scientific">marine metagenome</name>
    <dbReference type="NCBI Taxonomy" id="408172"/>
    <lineage>
        <taxon>unclassified sequences</taxon>
        <taxon>metagenomes</taxon>
        <taxon>ecological metagenomes</taxon>
    </lineage>
</organism>